<sequence>MNKEFPNLRNQFKDHNWLKTPAIIAQKNVAVDDLNFKLPEELPGERHIYNSIDAVINIDEAVNSLTPPRLPPHNLHLKIRAPVMLLRNLDPQKLCNGTWLIIKMITALETTILTGKASSEPVFIPRFPHIPSDMPFQYKRLQFPLKLSFAMSINKAKG</sequence>
<keyword evidence="3" id="KW-1185">Reference proteome</keyword>
<keyword evidence="2" id="KW-0547">Nucleotide-binding</keyword>
<dbReference type="InterPro" id="IPR049163">
    <property type="entry name" value="Pif1-like_2B_dom"/>
</dbReference>
<keyword evidence="2" id="KW-0067">ATP-binding</keyword>
<dbReference type="EMBL" id="OX597818">
    <property type="protein sequence ID" value="CAI9722413.1"/>
    <property type="molecule type" value="Genomic_DNA"/>
</dbReference>
<proteinExistence type="predicted"/>
<dbReference type="Proteomes" id="UP001162480">
    <property type="component" value="Chromosome 5"/>
</dbReference>
<keyword evidence="2" id="KW-0347">Helicase</keyword>
<organism evidence="2 3">
    <name type="scientific">Octopus vulgaris</name>
    <name type="common">Common octopus</name>
    <dbReference type="NCBI Taxonomy" id="6645"/>
    <lineage>
        <taxon>Eukaryota</taxon>
        <taxon>Metazoa</taxon>
        <taxon>Spiralia</taxon>
        <taxon>Lophotrochozoa</taxon>
        <taxon>Mollusca</taxon>
        <taxon>Cephalopoda</taxon>
        <taxon>Coleoidea</taxon>
        <taxon>Octopodiformes</taxon>
        <taxon>Octopoda</taxon>
        <taxon>Incirrata</taxon>
        <taxon>Octopodidae</taxon>
        <taxon>Octopus</taxon>
    </lineage>
</organism>
<dbReference type="PANTHER" id="PTHR10492:SF94">
    <property type="entry name" value="ATP-DEPENDENT DNA HELICASE"/>
    <property type="match status" value="1"/>
</dbReference>
<dbReference type="PANTHER" id="PTHR10492">
    <property type="match status" value="1"/>
</dbReference>
<accession>A0AA36AVG7</accession>
<evidence type="ECO:0000313" key="3">
    <source>
        <dbReference type="Proteomes" id="UP001162480"/>
    </source>
</evidence>
<evidence type="ECO:0000259" key="1">
    <source>
        <dbReference type="Pfam" id="PF21530"/>
    </source>
</evidence>
<protein>
    <submittedName>
        <fullName evidence="2">ATP-dependent DNA helicase</fullName>
    </submittedName>
</protein>
<dbReference type="AlphaFoldDB" id="A0AA36AVG7"/>
<gene>
    <name evidence="2" type="ORF">OCTVUL_1B023557</name>
</gene>
<dbReference type="InterPro" id="IPR027417">
    <property type="entry name" value="P-loop_NTPase"/>
</dbReference>
<evidence type="ECO:0000313" key="2">
    <source>
        <dbReference type="EMBL" id="CAI9722413.1"/>
    </source>
</evidence>
<name>A0AA36AVG7_OCTVU</name>
<dbReference type="SUPFAM" id="SSF52540">
    <property type="entry name" value="P-loop containing nucleoside triphosphate hydrolases"/>
    <property type="match status" value="1"/>
</dbReference>
<reference evidence="2" key="1">
    <citation type="submission" date="2023-08" db="EMBL/GenBank/DDBJ databases">
        <authorList>
            <person name="Alioto T."/>
            <person name="Alioto T."/>
            <person name="Gomez Garrido J."/>
        </authorList>
    </citation>
    <scope>NUCLEOTIDE SEQUENCE</scope>
</reference>
<keyword evidence="2" id="KW-0378">Hydrolase</keyword>
<dbReference type="Pfam" id="PF21530">
    <property type="entry name" value="Pif1_2B_dom"/>
    <property type="match status" value="1"/>
</dbReference>
<dbReference type="GO" id="GO:0004386">
    <property type="term" value="F:helicase activity"/>
    <property type="evidence" value="ECO:0007669"/>
    <property type="project" value="UniProtKB-KW"/>
</dbReference>
<feature type="domain" description="DNA helicase Pif1-like 2B" evidence="1">
    <location>
        <begin position="62"/>
        <end position="102"/>
    </location>
</feature>